<organism evidence="16 17">
    <name type="scientific">Coregonus suidteri</name>
    <dbReference type="NCBI Taxonomy" id="861788"/>
    <lineage>
        <taxon>Eukaryota</taxon>
        <taxon>Metazoa</taxon>
        <taxon>Chordata</taxon>
        <taxon>Craniata</taxon>
        <taxon>Vertebrata</taxon>
        <taxon>Euteleostomi</taxon>
        <taxon>Actinopterygii</taxon>
        <taxon>Neopterygii</taxon>
        <taxon>Teleostei</taxon>
        <taxon>Protacanthopterygii</taxon>
        <taxon>Salmoniformes</taxon>
        <taxon>Salmonidae</taxon>
        <taxon>Coregoninae</taxon>
        <taxon>Coregonus</taxon>
    </lineage>
</organism>
<comment type="catalytic activity">
    <reaction evidence="1">
        <text>a myo-inositol phosphate + H2O = myo-inositol + phosphate</text>
        <dbReference type="Rhea" id="RHEA:24056"/>
        <dbReference type="ChEBI" id="CHEBI:15377"/>
        <dbReference type="ChEBI" id="CHEBI:17268"/>
        <dbReference type="ChEBI" id="CHEBI:43474"/>
        <dbReference type="ChEBI" id="CHEBI:84139"/>
        <dbReference type="EC" id="3.1.3.25"/>
    </reaction>
</comment>
<dbReference type="GO" id="GO:0016020">
    <property type="term" value="C:membrane"/>
    <property type="evidence" value="ECO:0007669"/>
    <property type="project" value="UniProtKB-SubCell"/>
</dbReference>
<feature type="binding site" evidence="14">
    <location>
        <position position="12"/>
    </location>
    <ligand>
        <name>Mg(2+)</name>
        <dbReference type="ChEBI" id="CHEBI:18420"/>
        <label>1</label>
        <note>catalytic</note>
    </ligand>
</feature>
<keyword evidence="12" id="KW-0472">Membrane</keyword>
<protein>
    <recommendedName>
        <fullName evidence="6">inositol-phosphate phosphatase</fullName>
        <ecNumber evidence="6">3.1.3.25</ecNumber>
    </recommendedName>
    <alternativeName>
        <fullName evidence="13">Myo-inositol monophosphatase A3</fullName>
    </alternativeName>
</protein>
<evidence type="ECO:0000256" key="14">
    <source>
        <dbReference type="PIRSR" id="PIRSR600760-2"/>
    </source>
</evidence>
<dbReference type="Proteomes" id="UP001356427">
    <property type="component" value="Unassembled WGS sequence"/>
</dbReference>
<comment type="similarity">
    <text evidence="5">Belongs to the inositol monophosphatase superfamily.</text>
</comment>
<evidence type="ECO:0000256" key="8">
    <source>
        <dbReference type="ARBA" id="ARBA00022723"/>
    </source>
</evidence>
<reference evidence="16 17" key="1">
    <citation type="submission" date="2021-04" db="EMBL/GenBank/DDBJ databases">
        <authorList>
            <person name="De Guttry C."/>
            <person name="Zahm M."/>
            <person name="Klopp C."/>
            <person name="Cabau C."/>
            <person name="Louis A."/>
            <person name="Berthelot C."/>
            <person name="Parey E."/>
            <person name="Roest Crollius H."/>
            <person name="Montfort J."/>
            <person name="Robinson-Rechavi M."/>
            <person name="Bucao C."/>
            <person name="Bouchez O."/>
            <person name="Gislard M."/>
            <person name="Lluch J."/>
            <person name="Milhes M."/>
            <person name="Lampietro C."/>
            <person name="Lopez Roques C."/>
            <person name="Donnadieu C."/>
            <person name="Braasch I."/>
            <person name="Desvignes T."/>
            <person name="Postlethwait J."/>
            <person name="Bobe J."/>
            <person name="Wedekind C."/>
            <person name="Guiguen Y."/>
        </authorList>
    </citation>
    <scope>NUCLEOTIDE SEQUENCE [LARGE SCALE GENOMIC DNA]</scope>
    <source>
        <strain evidence="16">Cs_M1</strain>
        <tissue evidence="16">Blood</tissue>
    </source>
</reference>
<keyword evidence="11" id="KW-1133">Transmembrane helix</keyword>
<evidence type="ECO:0000256" key="3">
    <source>
        <dbReference type="ARBA" id="ARBA00004167"/>
    </source>
</evidence>
<keyword evidence="9" id="KW-0378">Hydrolase</keyword>
<evidence type="ECO:0000256" key="4">
    <source>
        <dbReference type="ARBA" id="ARBA00005152"/>
    </source>
</evidence>
<evidence type="ECO:0000256" key="2">
    <source>
        <dbReference type="ARBA" id="ARBA00001946"/>
    </source>
</evidence>
<keyword evidence="17" id="KW-1185">Reference proteome</keyword>
<evidence type="ECO:0000256" key="12">
    <source>
        <dbReference type="ARBA" id="ARBA00023136"/>
    </source>
</evidence>
<evidence type="ECO:0000256" key="7">
    <source>
        <dbReference type="ARBA" id="ARBA00022692"/>
    </source>
</evidence>
<sequence>MYIHVTFIKKWDICAGNALFTALGGHMTTLKGKEMDYSGAACNTGSLLASVKVDHQALVEKLPAWDSADKHTHIDIYTHSHMCIHMHTDDQGQTDKMTTSLEDQTNPDERTAQSGTRQ</sequence>
<dbReference type="InterPro" id="IPR050725">
    <property type="entry name" value="CysQ/Inositol_MonoPase"/>
</dbReference>
<evidence type="ECO:0000256" key="10">
    <source>
        <dbReference type="ARBA" id="ARBA00022842"/>
    </source>
</evidence>
<keyword evidence="7" id="KW-0812">Transmembrane</keyword>
<dbReference type="PANTHER" id="PTHR43028:SF4">
    <property type="entry name" value="INOSITOL MONOPHOSPHATASE 3"/>
    <property type="match status" value="1"/>
</dbReference>
<gene>
    <name evidence="16" type="ORF">J4Q44_G00269010</name>
</gene>
<evidence type="ECO:0000313" key="17">
    <source>
        <dbReference type="Proteomes" id="UP001356427"/>
    </source>
</evidence>
<evidence type="ECO:0000256" key="15">
    <source>
        <dbReference type="SAM" id="MobiDB-lite"/>
    </source>
</evidence>
<name>A0AAN8LBZ1_9TELE</name>
<dbReference type="Gene3D" id="3.40.190.80">
    <property type="match status" value="1"/>
</dbReference>
<dbReference type="SUPFAM" id="SSF56655">
    <property type="entry name" value="Carbohydrate phosphatase"/>
    <property type="match status" value="1"/>
</dbReference>
<evidence type="ECO:0000313" key="16">
    <source>
        <dbReference type="EMBL" id="KAK6302546.1"/>
    </source>
</evidence>
<dbReference type="EMBL" id="JAGTTL010000025">
    <property type="protein sequence ID" value="KAK6302546.1"/>
    <property type="molecule type" value="Genomic_DNA"/>
</dbReference>
<dbReference type="GO" id="GO:0046872">
    <property type="term" value="F:metal ion binding"/>
    <property type="evidence" value="ECO:0007669"/>
    <property type="project" value="UniProtKB-KW"/>
</dbReference>
<comment type="caution">
    <text evidence="16">The sequence shown here is derived from an EMBL/GenBank/DDBJ whole genome shotgun (WGS) entry which is preliminary data.</text>
</comment>
<comment type="subcellular location">
    <subcellularLocation>
        <location evidence="3">Membrane</location>
        <topology evidence="3">Single-pass membrane protein</topology>
    </subcellularLocation>
</comment>
<dbReference type="AlphaFoldDB" id="A0AAN8LBZ1"/>
<evidence type="ECO:0000256" key="5">
    <source>
        <dbReference type="ARBA" id="ARBA00009759"/>
    </source>
</evidence>
<dbReference type="InterPro" id="IPR000760">
    <property type="entry name" value="Inositol_monophosphatase-like"/>
</dbReference>
<feature type="compositionally biased region" description="Polar residues" evidence="15">
    <location>
        <begin position="94"/>
        <end position="104"/>
    </location>
</feature>
<evidence type="ECO:0000256" key="13">
    <source>
        <dbReference type="ARBA" id="ARBA00042119"/>
    </source>
</evidence>
<evidence type="ECO:0000256" key="11">
    <source>
        <dbReference type="ARBA" id="ARBA00022989"/>
    </source>
</evidence>
<dbReference type="PANTHER" id="PTHR43028">
    <property type="entry name" value="3'(2'),5'-BISPHOSPHATE NUCLEOTIDASE 1"/>
    <property type="match status" value="1"/>
</dbReference>
<evidence type="ECO:0000256" key="6">
    <source>
        <dbReference type="ARBA" id="ARBA00013106"/>
    </source>
</evidence>
<dbReference type="GO" id="GO:0012505">
    <property type="term" value="C:endomembrane system"/>
    <property type="evidence" value="ECO:0007669"/>
    <property type="project" value="TreeGrafter"/>
</dbReference>
<comment type="cofactor">
    <cofactor evidence="2 14">
        <name>Mg(2+)</name>
        <dbReference type="ChEBI" id="CHEBI:18420"/>
    </cofactor>
</comment>
<comment type="pathway">
    <text evidence="4">Polyol metabolism; myo-inositol biosynthesis; myo-inositol from D-glucose 6-phosphate: step 2/2.</text>
</comment>
<proteinExistence type="inferred from homology"/>
<dbReference type="GO" id="GO:0052834">
    <property type="term" value="F:inositol monophosphate phosphatase activity"/>
    <property type="evidence" value="ECO:0007669"/>
    <property type="project" value="UniProtKB-EC"/>
</dbReference>
<keyword evidence="10 14" id="KW-0460">Magnesium</keyword>
<dbReference type="Pfam" id="PF00459">
    <property type="entry name" value="Inositol_P"/>
    <property type="match status" value="1"/>
</dbReference>
<accession>A0AAN8LBZ1</accession>
<keyword evidence="8 14" id="KW-0479">Metal-binding</keyword>
<dbReference type="GO" id="GO:0008254">
    <property type="term" value="F:3'-nucleotidase activity"/>
    <property type="evidence" value="ECO:0007669"/>
    <property type="project" value="TreeGrafter"/>
</dbReference>
<dbReference type="EC" id="3.1.3.25" evidence="6"/>
<evidence type="ECO:0000256" key="1">
    <source>
        <dbReference type="ARBA" id="ARBA00001033"/>
    </source>
</evidence>
<evidence type="ECO:0000256" key="9">
    <source>
        <dbReference type="ARBA" id="ARBA00022801"/>
    </source>
</evidence>
<feature type="region of interest" description="Disordered" evidence="15">
    <location>
        <begin position="88"/>
        <end position="118"/>
    </location>
</feature>